<dbReference type="AlphaFoldDB" id="A0A5C3NNX2"/>
<evidence type="ECO:0000313" key="3">
    <source>
        <dbReference type="Proteomes" id="UP000308197"/>
    </source>
</evidence>
<proteinExistence type="predicted"/>
<evidence type="ECO:0000256" key="1">
    <source>
        <dbReference type="SAM" id="MobiDB-lite"/>
    </source>
</evidence>
<dbReference type="Proteomes" id="UP000308197">
    <property type="component" value="Unassembled WGS sequence"/>
</dbReference>
<dbReference type="EMBL" id="ML212369">
    <property type="protein sequence ID" value="TFK78712.1"/>
    <property type="molecule type" value="Genomic_DNA"/>
</dbReference>
<dbReference type="PROSITE" id="PS51257">
    <property type="entry name" value="PROKAR_LIPOPROTEIN"/>
    <property type="match status" value="1"/>
</dbReference>
<protein>
    <submittedName>
        <fullName evidence="2">Uncharacterized protein</fullName>
    </submittedName>
</protein>
<gene>
    <name evidence="2" type="ORF">K466DRAFT_61805</name>
</gene>
<name>A0A5C3NNX2_9APHY</name>
<feature type="region of interest" description="Disordered" evidence="1">
    <location>
        <begin position="76"/>
        <end position="101"/>
    </location>
</feature>
<keyword evidence="3" id="KW-1185">Reference proteome</keyword>
<feature type="compositionally biased region" description="Low complexity" evidence="1">
    <location>
        <begin position="76"/>
        <end position="91"/>
    </location>
</feature>
<evidence type="ECO:0000313" key="2">
    <source>
        <dbReference type="EMBL" id="TFK78712.1"/>
    </source>
</evidence>
<reference evidence="2 3" key="1">
    <citation type="journal article" date="2019" name="Nat. Ecol. Evol.">
        <title>Megaphylogeny resolves global patterns of mushroom evolution.</title>
        <authorList>
            <person name="Varga T."/>
            <person name="Krizsan K."/>
            <person name="Foldi C."/>
            <person name="Dima B."/>
            <person name="Sanchez-Garcia M."/>
            <person name="Sanchez-Ramirez S."/>
            <person name="Szollosi G.J."/>
            <person name="Szarkandi J.G."/>
            <person name="Papp V."/>
            <person name="Albert L."/>
            <person name="Andreopoulos W."/>
            <person name="Angelini C."/>
            <person name="Antonin V."/>
            <person name="Barry K.W."/>
            <person name="Bougher N.L."/>
            <person name="Buchanan P."/>
            <person name="Buyck B."/>
            <person name="Bense V."/>
            <person name="Catcheside P."/>
            <person name="Chovatia M."/>
            <person name="Cooper J."/>
            <person name="Damon W."/>
            <person name="Desjardin D."/>
            <person name="Finy P."/>
            <person name="Geml J."/>
            <person name="Haridas S."/>
            <person name="Hughes K."/>
            <person name="Justo A."/>
            <person name="Karasinski D."/>
            <person name="Kautmanova I."/>
            <person name="Kiss B."/>
            <person name="Kocsube S."/>
            <person name="Kotiranta H."/>
            <person name="LaButti K.M."/>
            <person name="Lechner B.E."/>
            <person name="Liimatainen K."/>
            <person name="Lipzen A."/>
            <person name="Lukacs Z."/>
            <person name="Mihaltcheva S."/>
            <person name="Morgado L.N."/>
            <person name="Niskanen T."/>
            <person name="Noordeloos M.E."/>
            <person name="Ohm R.A."/>
            <person name="Ortiz-Santana B."/>
            <person name="Ovrebo C."/>
            <person name="Racz N."/>
            <person name="Riley R."/>
            <person name="Savchenko A."/>
            <person name="Shiryaev A."/>
            <person name="Soop K."/>
            <person name="Spirin V."/>
            <person name="Szebenyi C."/>
            <person name="Tomsovsky M."/>
            <person name="Tulloss R.E."/>
            <person name="Uehling J."/>
            <person name="Grigoriev I.V."/>
            <person name="Vagvolgyi C."/>
            <person name="Papp T."/>
            <person name="Martin F.M."/>
            <person name="Miettinen O."/>
            <person name="Hibbett D.S."/>
            <person name="Nagy L.G."/>
        </authorList>
    </citation>
    <scope>NUCLEOTIDE SEQUENCE [LARGE SCALE GENOMIC DNA]</scope>
    <source>
        <strain evidence="2 3">HHB13444</strain>
    </source>
</reference>
<dbReference type="InParanoid" id="A0A5C3NNX2"/>
<accession>A0A5C3NNX2</accession>
<sequence>MTTTRDLRRCTYCFCCYALTSLGCERRGSMRVCWARAGTGTGVSYCIHGRVLPVDSLALSSLDQLDTECCGRLYSTGTSSFSSSTYGPGTPYSLLSASSTE</sequence>
<organism evidence="2 3">
    <name type="scientific">Polyporus arcularius HHB13444</name>
    <dbReference type="NCBI Taxonomy" id="1314778"/>
    <lineage>
        <taxon>Eukaryota</taxon>
        <taxon>Fungi</taxon>
        <taxon>Dikarya</taxon>
        <taxon>Basidiomycota</taxon>
        <taxon>Agaricomycotina</taxon>
        <taxon>Agaricomycetes</taxon>
        <taxon>Polyporales</taxon>
        <taxon>Polyporaceae</taxon>
        <taxon>Polyporus</taxon>
    </lineage>
</organism>